<gene>
    <name evidence="1" type="ORF">LJ725_15495</name>
</gene>
<evidence type="ECO:0000313" key="1">
    <source>
        <dbReference type="EMBL" id="MCC8430378.1"/>
    </source>
</evidence>
<sequence length="174" mass="19632">MVLPNGLNVPSSEDRKTEFLMSPVEDLSAVAVAGWEAGRRAVGKALTDPMKAKAYGRELVRKDLGQCGRFDYQRLWSPDDDAPGYLQLRQFRDVSNFNVGLYMQKVGLFPLDWVLEIAGEYAKEHSSNYMPCEPYGLDPRVKRWIERGYEAGESGAFNLPFLLKKNKAPPRTAD</sequence>
<keyword evidence="2" id="KW-1185">Reference proteome</keyword>
<proteinExistence type="predicted"/>
<dbReference type="Proteomes" id="UP001198862">
    <property type="component" value="Unassembled WGS sequence"/>
</dbReference>
<dbReference type="RefSeq" id="WP_230551541.1">
    <property type="nucleotide sequence ID" value="NZ_JAJISD010000006.1"/>
</dbReference>
<accession>A0ABS8KWD5</accession>
<evidence type="ECO:0000313" key="2">
    <source>
        <dbReference type="Proteomes" id="UP001198862"/>
    </source>
</evidence>
<protein>
    <submittedName>
        <fullName evidence="1">Uncharacterized protein</fullName>
    </submittedName>
</protein>
<comment type="caution">
    <text evidence="1">The sequence shown here is derived from an EMBL/GenBank/DDBJ whole genome shotgun (WGS) entry which is preliminary data.</text>
</comment>
<name>A0ABS8KWD5_9HYPH</name>
<organism evidence="1 2">
    <name type="scientific">Reyranella aquatilis</name>
    <dbReference type="NCBI Taxonomy" id="2035356"/>
    <lineage>
        <taxon>Bacteria</taxon>
        <taxon>Pseudomonadati</taxon>
        <taxon>Pseudomonadota</taxon>
        <taxon>Alphaproteobacteria</taxon>
        <taxon>Hyphomicrobiales</taxon>
        <taxon>Reyranellaceae</taxon>
        <taxon>Reyranella</taxon>
    </lineage>
</organism>
<dbReference type="EMBL" id="JAJISD010000006">
    <property type="protein sequence ID" value="MCC8430378.1"/>
    <property type="molecule type" value="Genomic_DNA"/>
</dbReference>
<reference evidence="1 2" key="1">
    <citation type="submission" date="2021-11" db="EMBL/GenBank/DDBJ databases">
        <authorList>
            <person name="Lee D.-H."/>
            <person name="Kim S.-B."/>
        </authorList>
    </citation>
    <scope>NUCLEOTIDE SEQUENCE [LARGE SCALE GENOMIC DNA]</scope>
    <source>
        <strain evidence="1 2">KCTC 52223</strain>
    </source>
</reference>